<keyword evidence="7" id="KW-1185">Reference proteome</keyword>
<dbReference type="InterPro" id="IPR011006">
    <property type="entry name" value="CheY-like_superfamily"/>
</dbReference>
<dbReference type="Gene3D" id="3.30.450.40">
    <property type="match status" value="1"/>
</dbReference>
<dbReference type="Gene3D" id="1.10.10.10">
    <property type="entry name" value="Winged helix-like DNA-binding domain superfamily/Winged helix DNA-binding domain"/>
    <property type="match status" value="1"/>
</dbReference>
<dbReference type="GO" id="GO:0016301">
    <property type="term" value="F:kinase activity"/>
    <property type="evidence" value="ECO:0007669"/>
    <property type="project" value="UniProtKB-KW"/>
</dbReference>
<name>A0A9X3C283_9MYCO</name>
<evidence type="ECO:0000313" key="6">
    <source>
        <dbReference type="EMBL" id="MCV7419842.1"/>
    </source>
</evidence>
<evidence type="ECO:0000256" key="1">
    <source>
        <dbReference type="ARBA" id="ARBA00022679"/>
    </source>
</evidence>
<dbReference type="InterPro" id="IPR029016">
    <property type="entry name" value="GAF-like_dom_sf"/>
</dbReference>
<accession>A0A9X3C283</accession>
<dbReference type="InterPro" id="IPR003018">
    <property type="entry name" value="GAF"/>
</dbReference>
<evidence type="ECO:0000259" key="5">
    <source>
        <dbReference type="PROSITE" id="PS50921"/>
    </source>
</evidence>
<organism evidence="6 7">
    <name type="scientific">Mycobacterium yunnanensis</name>
    <dbReference type="NCBI Taxonomy" id="368477"/>
    <lineage>
        <taxon>Bacteria</taxon>
        <taxon>Bacillati</taxon>
        <taxon>Actinomycetota</taxon>
        <taxon>Actinomycetes</taxon>
        <taxon>Mycobacteriales</taxon>
        <taxon>Mycobacteriaceae</taxon>
        <taxon>Mycobacterium</taxon>
    </lineage>
</organism>
<evidence type="ECO:0000256" key="3">
    <source>
        <dbReference type="ARBA" id="ARBA00023015"/>
    </source>
</evidence>
<keyword evidence="2" id="KW-0418">Kinase</keyword>
<keyword evidence="4" id="KW-0804">Transcription</keyword>
<evidence type="ECO:0000313" key="7">
    <source>
        <dbReference type="Proteomes" id="UP001141629"/>
    </source>
</evidence>
<evidence type="ECO:0000256" key="4">
    <source>
        <dbReference type="ARBA" id="ARBA00023163"/>
    </source>
</evidence>
<dbReference type="InterPro" id="IPR005561">
    <property type="entry name" value="ANTAR"/>
</dbReference>
<dbReference type="PROSITE" id="PS50921">
    <property type="entry name" value="ANTAR"/>
    <property type="match status" value="1"/>
</dbReference>
<keyword evidence="1" id="KW-0808">Transferase</keyword>
<feature type="domain" description="ANTAR" evidence="5">
    <location>
        <begin position="179"/>
        <end position="240"/>
    </location>
</feature>
<sequence>MGPTDTRRSSERPRRYLADESVHLQVVLDRVERMREHGPDDLEPVLREVNESNVAFVPGARYAGITIMDSSGTVSTLGGTAPCARVLDDVQRDFGEGPCLSAAWQQHIIFVDDLTAEHRWPRFRDAALHRTPVRSTMSFRLVADDRQIATLNFYADTAGVFDDESIELGLLAATHTAVAWNMLQRDRQFRSALSSRDVIGQAKGMLMERYGIDAVAAFELLKQLSQQTNVKLTDVVARLVGDDRPS</sequence>
<dbReference type="SUPFAM" id="SSF52172">
    <property type="entry name" value="CheY-like"/>
    <property type="match status" value="1"/>
</dbReference>
<dbReference type="AlphaFoldDB" id="A0A9X3C283"/>
<dbReference type="Pfam" id="PF03861">
    <property type="entry name" value="ANTAR"/>
    <property type="match status" value="1"/>
</dbReference>
<reference evidence="6" key="1">
    <citation type="submission" date="2020-07" db="EMBL/GenBank/DDBJ databases">
        <authorList>
            <person name="Pettersson B.M.F."/>
            <person name="Behra P.R.K."/>
            <person name="Ramesh M."/>
            <person name="Das S."/>
            <person name="Dasgupta S."/>
            <person name="Kirsebom L.A."/>
        </authorList>
    </citation>
    <scope>NUCLEOTIDE SEQUENCE</scope>
    <source>
        <strain evidence="6">DSM 44838</strain>
    </source>
</reference>
<dbReference type="Pfam" id="PF13185">
    <property type="entry name" value="GAF_2"/>
    <property type="match status" value="1"/>
</dbReference>
<dbReference type="SUPFAM" id="SSF55781">
    <property type="entry name" value="GAF domain-like"/>
    <property type="match status" value="1"/>
</dbReference>
<reference evidence="6" key="2">
    <citation type="journal article" date="2022" name="BMC Genomics">
        <title>Comparative genome analysis of mycobacteria focusing on tRNA and non-coding RNA.</title>
        <authorList>
            <person name="Behra P.R.K."/>
            <person name="Pettersson B.M.F."/>
            <person name="Ramesh M."/>
            <person name="Das S."/>
            <person name="Dasgupta S."/>
            <person name="Kirsebom L.A."/>
        </authorList>
    </citation>
    <scope>NUCLEOTIDE SEQUENCE</scope>
    <source>
        <strain evidence="6">DSM 44838</strain>
    </source>
</reference>
<comment type="caution">
    <text evidence="6">The sequence shown here is derived from an EMBL/GenBank/DDBJ whole genome shotgun (WGS) entry which is preliminary data.</text>
</comment>
<gene>
    <name evidence="6" type="ORF">H7K45_04750</name>
</gene>
<dbReference type="GO" id="GO:0003723">
    <property type="term" value="F:RNA binding"/>
    <property type="evidence" value="ECO:0007669"/>
    <property type="project" value="InterPro"/>
</dbReference>
<dbReference type="EMBL" id="JACKVK010000003">
    <property type="protein sequence ID" value="MCV7419842.1"/>
    <property type="molecule type" value="Genomic_DNA"/>
</dbReference>
<dbReference type="InterPro" id="IPR036388">
    <property type="entry name" value="WH-like_DNA-bd_sf"/>
</dbReference>
<proteinExistence type="predicted"/>
<keyword evidence="3" id="KW-0805">Transcription regulation</keyword>
<dbReference type="SMART" id="SM01012">
    <property type="entry name" value="ANTAR"/>
    <property type="match status" value="1"/>
</dbReference>
<protein>
    <submittedName>
        <fullName evidence="6">GAF and ANTAR domain-containing protein</fullName>
    </submittedName>
</protein>
<dbReference type="PIRSF" id="PIRSF036625">
    <property type="entry name" value="GAF_ANTAR"/>
    <property type="match status" value="1"/>
</dbReference>
<dbReference type="Proteomes" id="UP001141629">
    <property type="component" value="Unassembled WGS sequence"/>
</dbReference>
<evidence type="ECO:0000256" key="2">
    <source>
        <dbReference type="ARBA" id="ARBA00022777"/>
    </source>
</evidence>
<dbReference type="InterPro" id="IPR012074">
    <property type="entry name" value="GAF_ANTAR"/>
</dbReference>